<dbReference type="GeneID" id="108669499"/>
<evidence type="ECO:0000313" key="1">
    <source>
        <dbReference type="Proteomes" id="UP000694843"/>
    </source>
</evidence>
<reference evidence="2 3" key="1">
    <citation type="submission" date="2025-04" db="UniProtKB">
        <authorList>
            <consortium name="RefSeq"/>
        </authorList>
    </citation>
    <scope>IDENTIFICATION</scope>
    <source>
        <tissue evidence="2 3">Whole organism</tissue>
    </source>
</reference>
<sequence length="180" mass="19938">MDNTIESACETGNWILYDTPNYGSNDTEFSYRFTEVSWCGNIATSFRNMASSLRYAGSPNGLNDNYYNLYEGTHFRGREFRGNTNASDVGDLDMAVSSLVVTGQSSWTFYTGLHYTGANVCVYAFSHPTHDGIDLDSTFYRNMDDLGLPDNSIRSVARDCLIERVLGHPGGERGGQDATN</sequence>
<proteinExistence type="predicted"/>
<dbReference type="Gene3D" id="2.60.20.10">
    <property type="entry name" value="Crystallins"/>
    <property type="match status" value="1"/>
</dbReference>
<protein>
    <submittedName>
        <fullName evidence="2 3">Uncharacterized protein LOC108669499 isoform X1</fullName>
    </submittedName>
</protein>
<dbReference type="Pfam" id="PF03995">
    <property type="entry name" value="Inhibitor_I36"/>
    <property type="match status" value="1"/>
</dbReference>
<keyword evidence="1" id="KW-1185">Reference proteome</keyword>
<evidence type="ECO:0000313" key="2">
    <source>
        <dbReference type="RefSeq" id="XP_047737658.1"/>
    </source>
</evidence>
<evidence type="ECO:0000313" key="4">
    <source>
        <dbReference type="RefSeq" id="XP_047737662.1"/>
    </source>
</evidence>
<accession>A0A979FKX2</accession>
<dbReference type="RefSeq" id="XP_047737662.1">
    <property type="nucleotide sequence ID" value="XM_047881706.1"/>
</dbReference>
<dbReference type="Proteomes" id="UP000694843">
    <property type="component" value="Unplaced"/>
</dbReference>
<name>A0A979FKX2_HYAAZ</name>
<gene>
    <name evidence="2 3 4" type="primary">LOC108669499</name>
</gene>
<organism evidence="1 3">
    <name type="scientific">Hyalella azteca</name>
    <name type="common">Amphipod</name>
    <dbReference type="NCBI Taxonomy" id="294128"/>
    <lineage>
        <taxon>Eukaryota</taxon>
        <taxon>Metazoa</taxon>
        <taxon>Ecdysozoa</taxon>
        <taxon>Arthropoda</taxon>
        <taxon>Crustacea</taxon>
        <taxon>Multicrustacea</taxon>
        <taxon>Malacostraca</taxon>
        <taxon>Eumalacostraca</taxon>
        <taxon>Peracarida</taxon>
        <taxon>Amphipoda</taxon>
        <taxon>Senticaudata</taxon>
        <taxon>Talitrida</taxon>
        <taxon>Talitroidea</taxon>
        <taxon>Hyalellidae</taxon>
        <taxon>Hyalella</taxon>
    </lineage>
</organism>
<evidence type="ECO:0000313" key="3">
    <source>
        <dbReference type="RefSeq" id="XP_047737661.1"/>
    </source>
</evidence>
<dbReference type="RefSeq" id="XP_047737658.1">
    <property type="nucleotide sequence ID" value="XM_047881702.1"/>
</dbReference>
<dbReference type="KEGG" id="hazt:108669499"/>
<dbReference type="RefSeq" id="XP_047737661.1">
    <property type="nucleotide sequence ID" value="XM_047881705.1"/>
</dbReference>
<dbReference type="InterPro" id="IPR011024">
    <property type="entry name" value="G_crystallin-like"/>
</dbReference>
<dbReference type="AlphaFoldDB" id="A0A979FKX2"/>
<dbReference type="SUPFAM" id="SSF49695">
    <property type="entry name" value="gamma-Crystallin-like"/>
    <property type="match status" value="1"/>
</dbReference>